<evidence type="ECO:0008006" key="4">
    <source>
        <dbReference type="Google" id="ProtNLM"/>
    </source>
</evidence>
<dbReference type="AlphaFoldDB" id="A0ABD4TCU6"/>
<feature type="transmembrane region" description="Helical" evidence="1">
    <location>
        <begin position="399"/>
        <end position="417"/>
    </location>
</feature>
<feature type="transmembrane region" description="Helical" evidence="1">
    <location>
        <begin position="112"/>
        <end position="129"/>
    </location>
</feature>
<feature type="transmembrane region" description="Helical" evidence="1">
    <location>
        <begin position="136"/>
        <end position="154"/>
    </location>
</feature>
<dbReference type="EMBL" id="QFDM01000001">
    <property type="protein sequence ID" value="MCM2465683.1"/>
    <property type="molecule type" value="Genomic_DNA"/>
</dbReference>
<organism evidence="2 3">
    <name type="scientific">Methanoculleus oceani</name>
    <dbReference type="NCBI Taxonomy" id="2184756"/>
    <lineage>
        <taxon>Archaea</taxon>
        <taxon>Methanobacteriati</taxon>
        <taxon>Methanobacteriota</taxon>
        <taxon>Stenosarchaea group</taxon>
        <taxon>Methanomicrobia</taxon>
        <taxon>Methanomicrobiales</taxon>
        <taxon>Methanomicrobiaceae</taxon>
        <taxon>Methanoculleus</taxon>
    </lineage>
</organism>
<feature type="transmembrane region" description="Helical" evidence="1">
    <location>
        <begin position="458"/>
        <end position="478"/>
    </location>
</feature>
<sequence>MSVEVRFGLKMKIRSLERLANILPYLTLSFYIVGCIFCVYIDRMSYLVNGSIIAVPAIIACAVFILIKKRDPDLSEKAAVFRYSLLLSPVFFLLYSTLAVLVLLVTDIDFELGLFPALILYTTIFVQILSWRLRPVTVLLETMLTLAITIYSYTLRPALYFGTTDILSHSYMATVTYLSGHVIPPDVGTYTYFPLYHIFVAQSSQMLGMDIQTALFVTTGLIFASTVLFLYYLVNSIFRNEQIALLAVLAYAMNADVIFYGTYMVTRIMAYVGFLILLYLLYTMTGPKADAEHAIVRPAARKIPAVIMAVFILLTHQISMPMIIILIGLLFVLGWAIQERKHVDPVFLMVPISLFACYWTFVAYSFVRELLPRTELSLYQEVVFTDVVYNGWNFLVSQIDGLFVVFFALIGAIYLIWKQQPKYSAVFGLLGLLAVLLNVPNILTVIFQFAAILRIDRFAILFLPILAVVMGVGIYLLTRYLSAVRQSSRWIGVVLIALILLYGIGSLGLVRDEPSYKRYSFDQDEVAGFDRVLTTVPSGSPLYSDYYTLRFFGRKKINESESLNLPYYSARMMPEDLRISEKTGYIVLLNHQFMHGGLLLGPDELLDEAEIDPDKSLKPYRPTEENVLNMTGRLSTEDKVYSNAAVEVYHFLH</sequence>
<gene>
    <name evidence="2" type="ORF">DIC75_05040</name>
</gene>
<dbReference type="RefSeq" id="WP_250986907.1">
    <property type="nucleotide sequence ID" value="NZ_QFDM01000001.1"/>
</dbReference>
<feature type="transmembrane region" description="Helical" evidence="1">
    <location>
        <begin position="214"/>
        <end position="234"/>
    </location>
</feature>
<evidence type="ECO:0000256" key="1">
    <source>
        <dbReference type="SAM" id="Phobius"/>
    </source>
</evidence>
<accession>A0ABD4TCU6</accession>
<name>A0ABD4TCU6_9EURY</name>
<feature type="transmembrane region" description="Helical" evidence="1">
    <location>
        <begin position="47"/>
        <end position="67"/>
    </location>
</feature>
<keyword evidence="1" id="KW-1133">Transmembrane helix</keyword>
<protein>
    <recommendedName>
        <fullName evidence="4">Glycosyltransferase RgtA/B/C/D-like domain-containing protein</fullName>
    </recommendedName>
</protein>
<feature type="transmembrane region" description="Helical" evidence="1">
    <location>
        <begin position="268"/>
        <end position="285"/>
    </location>
</feature>
<evidence type="ECO:0000313" key="3">
    <source>
        <dbReference type="Proteomes" id="UP001523230"/>
    </source>
</evidence>
<feature type="transmembrane region" description="Helical" evidence="1">
    <location>
        <begin position="346"/>
        <end position="367"/>
    </location>
</feature>
<feature type="transmembrane region" description="Helical" evidence="1">
    <location>
        <begin position="21"/>
        <end position="41"/>
    </location>
</feature>
<feature type="transmembrane region" description="Helical" evidence="1">
    <location>
        <begin position="306"/>
        <end position="334"/>
    </location>
</feature>
<feature type="transmembrane region" description="Helical" evidence="1">
    <location>
        <begin position="79"/>
        <end position="106"/>
    </location>
</feature>
<reference evidence="2 3" key="1">
    <citation type="submission" date="2018-05" db="EMBL/GenBank/DDBJ databases">
        <title>Isolation and characterization of genus Methanoculleus species and their viruses from deep sea marine sediment offshore southwestern Taiwan.</title>
        <authorList>
            <person name="Wei W.-H."/>
            <person name="Chen W.-C."/>
            <person name="Lai M.-C."/>
            <person name="Chen S.-C."/>
        </authorList>
    </citation>
    <scope>NUCLEOTIDE SEQUENCE [LARGE SCALE GENOMIC DNA]</scope>
    <source>
        <strain evidence="2 3">CWC-02</strain>
    </source>
</reference>
<proteinExistence type="predicted"/>
<comment type="caution">
    <text evidence="2">The sequence shown here is derived from an EMBL/GenBank/DDBJ whole genome shotgun (WGS) entry which is preliminary data.</text>
</comment>
<keyword evidence="1" id="KW-0472">Membrane</keyword>
<keyword evidence="3" id="KW-1185">Reference proteome</keyword>
<keyword evidence="1" id="KW-0812">Transmembrane</keyword>
<feature type="transmembrane region" description="Helical" evidence="1">
    <location>
        <begin position="490"/>
        <end position="510"/>
    </location>
</feature>
<feature type="transmembrane region" description="Helical" evidence="1">
    <location>
        <begin position="423"/>
        <end position="446"/>
    </location>
</feature>
<evidence type="ECO:0000313" key="2">
    <source>
        <dbReference type="EMBL" id="MCM2465683.1"/>
    </source>
</evidence>
<dbReference type="Proteomes" id="UP001523230">
    <property type="component" value="Unassembled WGS sequence"/>
</dbReference>